<reference evidence="3" key="1">
    <citation type="submission" date="2025-08" db="UniProtKB">
        <authorList>
            <consortium name="RefSeq"/>
        </authorList>
    </citation>
    <scope>IDENTIFICATION</scope>
</reference>
<evidence type="ECO:0000313" key="3">
    <source>
        <dbReference type="RefSeq" id="XP_026741902.1"/>
    </source>
</evidence>
<dbReference type="KEGG" id="tnl:113503956"/>
<keyword evidence="1" id="KW-0812">Transmembrane</keyword>
<accession>A0A7E5WNJ0</accession>
<dbReference type="RefSeq" id="XP_026741902.1">
    <property type="nucleotide sequence ID" value="XM_026886101.1"/>
</dbReference>
<name>A0A7E5WNJ0_TRINI</name>
<keyword evidence="1" id="KW-1133">Transmembrane helix</keyword>
<dbReference type="Proteomes" id="UP000322000">
    <property type="component" value="Chromosome 20"/>
</dbReference>
<organism evidence="2 3">
    <name type="scientific">Trichoplusia ni</name>
    <name type="common">Cabbage looper</name>
    <dbReference type="NCBI Taxonomy" id="7111"/>
    <lineage>
        <taxon>Eukaryota</taxon>
        <taxon>Metazoa</taxon>
        <taxon>Ecdysozoa</taxon>
        <taxon>Arthropoda</taxon>
        <taxon>Hexapoda</taxon>
        <taxon>Insecta</taxon>
        <taxon>Pterygota</taxon>
        <taxon>Neoptera</taxon>
        <taxon>Endopterygota</taxon>
        <taxon>Lepidoptera</taxon>
        <taxon>Glossata</taxon>
        <taxon>Ditrysia</taxon>
        <taxon>Noctuoidea</taxon>
        <taxon>Noctuidae</taxon>
        <taxon>Plusiinae</taxon>
        <taxon>Trichoplusia</taxon>
    </lineage>
</organism>
<dbReference type="GeneID" id="113503956"/>
<proteinExistence type="predicted"/>
<protein>
    <submittedName>
        <fullName evidence="3">Uncharacterized protein LOC113503956</fullName>
    </submittedName>
</protein>
<dbReference type="AlphaFoldDB" id="A0A7E5WNJ0"/>
<sequence length="235" mass="27254">MFNFRAMWEELRKFGLEYCDLPTMIGNIGVLLRPLTVNIDSTYKKGMSRLALRIQVTGTQTQNQDKHSGYMLFYAGIKHPFLTKKSLSQFLFSGIPLIFYIVTGVSYIFYLYIYLICMLWFVFVRSPVTGQKDSAMIAASLGICSEIGTIKLLFMLLYIDKIRALTDEFRDFDSKTALSSRFSKNLQKHLRSTKKRAITYWTFMSINGVLFMTKHFIIPEHLTQDTFVLYGNKLN</sequence>
<keyword evidence="2" id="KW-1185">Reference proteome</keyword>
<dbReference type="InParanoid" id="A0A7E5WNJ0"/>
<evidence type="ECO:0000256" key="1">
    <source>
        <dbReference type="SAM" id="Phobius"/>
    </source>
</evidence>
<feature type="transmembrane region" description="Helical" evidence="1">
    <location>
        <begin position="135"/>
        <end position="159"/>
    </location>
</feature>
<gene>
    <name evidence="3" type="primary">LOC113503956</name>
</gene>
<dbReference type="OrthoDB" id="7550533at2759"/>
<evidence type="ECO:0000313" key="2">
    <source>
        <dbReference type="Proteomes" id="UP000322000"/>
    </source>
</evidence>
<feature type="transmembrane region" description="Helical" evidence="1">
    <location>
        <begin position="90"/>
        <end position="123"/>
    </location>
</feature>
<keyword evidence="1" id="KW-0472">Membrane</keyword>
<feature type="transmembrane region" description="Helical" evidence="1">
    <location>
        <begin position="198"/>
        <end position="218"/>
    </location>
</feature>